<dbReference type="RefSeq" id="WP_066325258.1">
    <property type="nucleotide sequence ID" value="NZ_LWSG01000001.1"/>
</dbReference>
<keyword evidence="1" id="KW-0812">Transmembrane</keyword>
<keyword evidence="1" id="KW-0472">Membrane</keyword>
<evidence type="ECO:0000259" key="2">
    <source>
        <dbReference type="PROSITE" id="PS51202"/>
    </source>
</evidence>
<feature type="domain" description="RCK C-terminal" evidence="2">
    <location>
        <begin position="139"/>
        <end position="223"/>
    </location>
</feature>
<accession>A0A179T7P1</accession>
<keyword evidence="1" id="KW-1133">Transmembrane helix</keyword>
<evidence type="ECO:0000313" key="4">
    <source>
        <dbReference type="Proteomes" id="UP000078534"/>
    </source>
</evidence>
<dbReference type="EMBL" id="LWSG01000001">
    <property type="protein sequence ID" value="OAS89420.1"/>
    <property type="molecule type" value="Genomic_DNA"/>
</dbReference>
<dbReference type="GO" id="GO:0006813">
    <property type="term" value="P:potassium ion transport"/>
    <property type="evidence" value="ECO:0007669"/>
    <property type="project" value="InterPro"/>
</dbReference>
<dbReference type="GO" id="GO:0008324">
    <property type="term" value="F:monoatomic cation transmembrane transporter activity"/>
    <property type="evidence" value="ECO:0007669"/>
    <property type="project" value="InterPro"/>
</dbReference>
<dbReference type="SUPFAM" id="SSF116726">
    <property type="entry name" value="TrkA C-terminal domain-like"/>
    <property type="match status" value="1"/>
</dbReference>
<sequence>MTLLFLLIYFAIIMTVIEIHVILFHLTGLKKKVSRFQVISMMTGTGYTTGESEFILSHPFRRKLGIFLILFGAFSLAVIISSVSSLLEDDLRTRAILYIAAFVICVFSMLKAPFVQKFLLNKLEYKSREIEEDTTTLPIREVSLKEEDEQVFEFQIKSDSPLINNKMTEIIKEQDSVDFDFLMIKREDVKIRKNIEETKLQSGDQLYLFGKKQVIEKTFTKEK</sequence>
<keyword evidence="4" id="KW-1185">Reference proteome</keyword>
<dbReference type="Pfam" id="PF02080">
    <property type="entry name" value="TrkA_C"/>
    <property type="match status" value="1"/>
</dbReference>
<dbReference type="Gene3D" id="3.30.70.1450">
    <property type="entry name" value="Regulator of K+ conductance, C-terminal domain"/>
    <property type="match status" value="1"/>
</dbReference>
<proteinExistence type="predicted"/>
<feature type="transmembrane region" description="Helical" evidence="1">
    <location>
        <begin position="64"/>
        <end position="83"/>
    </location>
</feature>
<dbReference type="PROSITE" id="PS51202">
    <property type="entry name" value="RCK_C"/>
    <property type="match status" value="1"/>
</dbReference>
<feature type="transmembrane region" description="Helical" evidence="1">
    <location>
        <begin position="95"/>
        <end position="114"/>
    </location>
</feature>
<comment type="caution">
    <text evidence="3">The sequence shown here is derived from an EMBL/GenBank/DDBJ whole genome shotgun (WGS) entry which is preliminary data.</text>
</comment>
<dbReference type="STRING" id="152268.A6K24_02375"/>
<gene>
    <name evidence="3" type="ORF">A6K24_02375</name>
</gene>
<dbReference type="InterPro" id="IPR036721">
    <property type="entry name" value="RCK_C_sf"/>
</dbReference>
<dbReference type="InterPro" id="IPR006037">
    <property type="entry name" value="RCK_C"/>
</dbReference>
<dbReference type="Proteomes" id="UP000078534">
    <property type="component" value="Unassembled WGS sequence"/>
</dbReference>
<feature type="transmembrane region" description="Helical" evidence="1">
    <location>
        <begin position="6"/>
        <end position="26"/>
    </location>
</feature>
<evidence type="ECO:0000313" key="3">
    <source>
        <dbReference type="EMBL" id="OAS89420.1"/>
    </source>
</evidence>
<reference evidence="4" key="1">
    <citation type="submission" date="2016-04" db="EMBL/GenBank/DDBJ databases">
        <authorList>
            <person name="Lyu Z."/>
            <person name="Lyu W."/>
        </authorList>
    </citation>
    <scope>NUCLEOTIDE SEQUENCE [LARGE SCALE GENOMIC DNA]</scope>
    <source>
        <strain evidence="4">C44</strain>
    </source>
</reference>
<evidence type="ECO:0000256" key="1">
    <source>
        <dbReference type="SAM" id="Phobius"/>
    </source>
</evidence>
<name>A0A179T7P1_9BACI</name>
<organism evidence="3 4">
    <name type="scientific">Metabacillus litoralis</name>
    <dbReference type="NCBI Taxonomy" id="152268"/>
    <lineage>
        <taxon>Bacteria</taxon>
        <taxon>Bacillati</taxon>
        <taxon>Bacillota</taxon>
        <taxon>Bacilli</taxon>
        <taxon>Bacillales</taxon>
        <taxon>Bacillaceae</taxon>
        <taxon>Metabacillus</taxon>
    </lineage>
</organism>
<dbReference type="AlphaFoldDB" id="A0A179T7P1"/>
<protein>
    <recommendedName>
        <fullName evidence="2">RCK C-terminal domain-containing protein</fullName>
    </recommendedName>
</protein>